<dbReference type="RefSeq" id="WP_290314590.1">
    <property type="nucleotide sequence ID" value="NZ_JAUFPN010000005.1"/>
</dbReference>
<dbReference type="PANTHER" id="PTHR11709:SF394">
    <property type="entry name" value="FI03373P-RELATED"/>
    <property type="match status" value="1"/>
</dbReference>
<gene>
    <name evidence="7" type="ORF">QWZ14_00555</name>
</gene>
<keyword evidence="8" id="KW-1185">Reference proteome</keyword>
<dbReference type="InterPro" id="IPR001117">
    <property type="entry name" value="Cu-oxidase_2nd"/>
</dbReference>
<evidence type="ECO:0000256" key="1">
    <source>
        <dbReference type="ARBA" id="ARBA00022723"/>
    </source>
</evidence>
<evidence type="ECO:0000313" key="7">
    <source>
        <dbReference type="EMBL" id="MDN3562873.1"/>
    </source>
</evidence>
<dbReference type="Pfam" id="PF07731">
    <property type="entry name" value="Cu-oxidase_2"/>
    <property type="match status" value="1"/>
</dbReference>
<evidence type="ECO:0000256" key="2">
    <source>
        <dbReference type="ARBA" id="ARBA00023002"/>
    </source>
</evidence>
<dbReference type="CDD" id="cd13896">
    <property type="entry name" value="CuRO_3_CopA"/>
    <property type="match status" value="1"/>
</dbReference>
<evidence type="ECO:0000256" key="4">
    <source>
        <dbReference type="SAM" id="MobiDB-lite"/>
    </source>
</evidence>
<dbReference type="InterPro" id="IPR034279">
    <property type="entry name" value="CuRO_3_CopA"/>
</dbReference>
<dbReference type="PROSITE" id="PS00079">
    <property type="entry name" value="MULTICOPPER_OXIDASE1"/>
    <property type="match status" value="1"/>
</dbReference>
<dbReference type="SUPFAM" id="SSF49503">
    <property type="entry name" value="Cupredoxins"/>
    <property type="match status" value="2"/>
</dbReference>
<proteinExistence type="predicted"/>
<dbReference type="InterPro" id="IPR008972">
    <property type="entry name" value="Cupredoxin"/>
</dbReference>
<dbReference type="InterPro" id="IPR002355">
    <property type="entry name" value="Cu_oxidase_Cu_BS"/>
</dbReference>
<dbReference type="Pfam" id="PF00394">
    <property type="entry name" value="Cu-oxidase"/>
    <property type="match status" value="1"/>
</dbReference>
<comment type="caution">
    <text evidence="7">The sequence shown here is derived from an EMBL/GenBank/DDBJ whole genome shotgun (WGS) entry which is preliminary data.</text>
</comment>
<evidence type="ECO:0000313" key="8">
    <source>
        <dbReference type="Proteomes" id="UP001529369"/>
    </source>
</evidence>
<organism evidence="7 8">
    <name type="scientific">Paeniroseomonas aquatica</name>
    <dbReference type="NCBI Taxonomy" id="373043"/>
    <lineage>
        <taxon>Bacteria</taxon>
        <taxon>Pseudomonadati</taxon>
        <taxon>Pseudomonadota</taxon>
        <taxon>Alphaproteobacteria</taxon>
        <taxon>Acetobacterales</taxon>
        <taxon>Acetobacteraceae</taxon>
        <taxon>Paeniroseomonas</taxon>
    </lineage>
</organism>
<dbReference type="Gene3D" id="2.60.40.420">
    <property type="entry name" value="Cupredoxins - blue copper proteins"/>
    <property type="match status" value="2"/>
</dbReference>
<feature type="domain" description="Plastocyanin-like" evidence="5">
    <location>
        <begin position="2"/>
        <end position="66"/>
    </location>
</feature>
<keyword evidence="2" id="KW-0560">Oxidoreductase</keyword>
<dbReference type="InterPro" id="IPR045087">
    <property type="entry name" value="Cu-oxidase_fam"/>
</dbReference>
<dbReference type="PROSITE" id="PS00080">
    <property type="entry name" value="MULTICOPPER_OXIDASE2"/>
    <property type="match status" value="1"/>
</dbReference>
<protein>
    <submittedName>
        <fullName evidence="7">Multicopper oxidase domain-containing protein</fullName>
    </submittedName>
</protein>
<dbReference type="EMBL" id="JAUFPN010000005">
    <property type="protein sequence ID" value="MDN3562873.1"/>
    <property type="molecule type" value="Genomic_DNA"/>
</dbReference>
<evidence type="ECO:0000259" key="6">
    <source>
        <dbReference type="Pfam" id="PF07731"/>
    </source>
</evidence>
<keyword evidence="1" id="KW-0479">Metal-binding</keyword>
<accession>A0ABT8A070</accession>
<name>A0ABT8A070_9PROT</name>
<dbReference type="PANTHER" id="PTHR11709">
    <property type="entry name" value="MULTI-COPPER OXIDASE"/>
    <property type="match status" value="1"/>
</dbReference>
<feature type="region of interest" description="Disordered" evidence="4">
    <location>
        <begin position="108"/>
        <end position="127"/>
    </location>
</feature>
<evidence type="ECO:0000259" key="5">
    <source>
        <dbReference type="Pfam" id="PF00394"/>
    </source>
</evidence>
<dbReference type="Proteomes" id="UP001529369">
    <property type="component" value="Unassembled WGS sequence"/>
</dbReference>
<dbReference type="InterPro" id="IPR033138">
    <property type="entry name" value="Cu_oxidase_CS"/>
</dbReference>
<keyword evidence="3" id="KW-0186">Copper</keyword>
<feature type="domain" description="Plastocyanin-like" evidence="6">
    <location>
        <begin position="224"/>
        <end position="342"/>
    </location>
</feature>
<dbReference type="InterPro" id="IPR011706">
    <property type="entry name" value="Cu-oxidase_C"/>
</dbReference>
<reference evidence="8" key="1">
    <citation type="journal article" date="2019" name="Int. J. Syst. Evol. Microbiol.">
        <title>The Global Catalogue of Microorganisms (GCM) 10K type strain sequencing project: providing services to taxonomists for standard genome sequencing and annotation.</title>
        <authorList>
            <consortium name="The Broad Institute Genomics Platform"/>
            <consortium name="The Broad Institute Genome Sequencing Center for Infectious Disease"/>
            <person name="Wu L."/>
            <person name="Ma J."/>
        </authorList>
    </citation>
    <scope>NUCLEOTIDE SEQUENCE [LARGE SCALE GENOMIC DNA]</scope>
    <source>
        <strain evidence="8">CECT 7131</strain>
    </source>
</reference>
<sequence>MRLRLINGSAMTYQDVRIPGLPMTVVQAHGNPVRPIEVDEIRMATAETYDVIVQPREEQAYSVLAESTGRQGFARVVLAPREGMPPEPLPPHRPRPVLTMADMGMTPPGPTGLDRGTPCPEQDQPGQVAPMPAMGDMADMGTGAAPGAQGGGMGAMPGMGQGAKGGGAMPGMDPGAMGGGAPAGTGQDAMAPRDPFAVDTGAVAGTRVLSLRDLRALSNHYGTRPPDRAIEVRLTGNMQRYMWSMNGNMFWNAQPIVLDYGDRVRLRFINETMMNHAMHLHGLWMIPQVGNGDENPLLHTINVPPGTTTDVDVVADAEGGWAFHCHLLYHMEAGMMRKVEVRRVTGRRLARACSQG</sequence>
<evidence type="ECO:0000256" key="3">
    <source>
        <dbReference type="ARBA" id="ARBA00023008"/>
    </source>
</evidence>